<dbReference type="RefSeq" id="WP_311835410.1">
    <property type="nucleotide sequence ID" value="NZ_JARQBJ010000003.1"/>
</dbReference>
<protein>
    <recommendedName>
        <fullName evidence="5">Sortase</fullName>
    </recommendedName>
</protein>
<evidence type="ECO:0008006" key="5">
    <source>
        <dbReference type="Google" id="ProtNLM"/>
    </source>
</evidence>
<comment type="caution">
    <text evidence="3">The sequence shown here is derived from an EMBL/GenBank/DDBJ whole genome shotgun (WGS) entry which is preliminary data.</text>
</comment>
<name>A0AAW8TZ80_9ENTE</name>
<dbReference type="InterPro" id="IPR013783">
    <property type="entry name" value="Ig-like_fold"/>
</dbReference>
<keyword evidence="2" id="KW-0812">Transmembrane</keyword>
<proteinExistence type="predicted"/>
<reference evidence="3" key="1">
    <citation type="submission" date="2023-03" db="EMBL/GenBank/DDBJ databases">
        <authorList>
            <person name="Shen W."/>
            <person name="Cai J."/>
        </authorList>
    </citation>
    <scope>NUCLEOTIDE SEQUENCE</scope>
    <source>
        <strain evidence="3">B226-2</strain>
    </source>
</reference>
<evidence type="ECO:0000256" key="2">
    <source>
        <dbReference type="SAM" id="Phobius"/>
    </source>
</evidence>
<feature type="compositionally biased region" description="Low complexity" evidence="1">
    <location>
        <begin position="221"/>
        <end position="250"/>
    </location>
</feature>
<dbReference type="EMBL" id="JARQBJ010000003">
    <property type="protein sequence ID" value="MDT2810304.1"/>
    <property type="molecule type" value="Genomic_DNA"/>
</dbReference>
<evidence type="ECO:0000256" key="1">
    <source>
        <dbReference type="SAM" id="MobiDB-lite"/>
    </source>
</evidence>
<gene>
    <name evidence="3" type="ORF">P7H43_07395</name>
</gene>
<feature type="transmembrane region" description="Helical" evidence="2">
    <location>
        <begin position="7"/>
        <end position="27"/>
    </location>
</feature>
<dbReference type="Proteomes" id="UP001256711">
    <property type="component" value="Unassembled WGS sequence"/>
</dbReference>
<dbReference type="InterPro" id="IPR023365">
    <property type="entry name" value="Sortase_dom-sf"/>
</dbReference>
<evidence type="ECO:0000313" key="4">
    <source>
        <dbReference type="Proteomes" id="UP001256711"/>
    </source>
</evidence>
<feature type="region of interest" description="Disordered" evidence="1">
    <location>
        <begin position="197"/>
        <end position="287"/>
    </location>
</feature>
<dbReference type="Gene3D" id="2.40.260.10">
    <property type="entry name" value="Sortase"/>
    <property type="match status" value="1"/>
</dbReference>
<sequence>MKRKEVFSKVVAVVALVLVVVGFYNLYSYLNVEAEVDQKFLSNLLIDNSEYDEFSEAQLLKLTQAKEVGKVLDVALSDEEAMDNMQPGIYSAQITLQLPYNQKIQRTVTVNVRDTMPPVITSPATLTVTQGTDFPVDKVTVTDQLATTIGTDALKVSGFDPNQVGEQKVQLQASDTSGNTTKKEVVVTVKAPEVKPVATESATPTVAEAKTEESAAEKAVETPAESSTTENTTTKSPEASAETSSESTEANPAVTERSQETAASQDASTPEASTPEASTPEASTVAPTETSILRFAGSTVPFIQYGGASAAPSSGAGAWMGNGNVSDGAPTHFIGHNPGDFAGVMGLSVGSAITVVDGSGNERTYTVYEVMDVTDDGYNANDPSDDVFPRMLYAGGERISLQTCINDSVNRCVLAR</sequence>
<evidence type="ECO:0000313" key="3">
    <source>
        <dbReference type="EMBL" id="MDT2810304.1"/>
    </source>
</evidence>
<organism evidence="3 4">
    <name type="scientific">Enterococcus asini</name>
    <dbReference type="NCBI Taxonomy" id="57732"/>
    <lineage>
        <taxon>Bacteria</taxon>
        <taxon>Bacillati</taxon>
        <taxon>Bacillota</taxon>
        <taxon>Bacilli</taxon>
        <taxon>Lactobacillales</taxon>
        <taxon>Enterococcaceae</taxon>
        <taxon>Enterococcus</taxon>
    </lineage>
</organism>
<accession>A0AAW8TZ80</accession>
<dbReference type="AlphaFoldDB" id="A0AAW8TZ80"/>
<feature type="compositionally biased region" description="Polar residues" evidence="1">
    <location>
        <begin position="260"/>
        <end position="287"/>
    </location>
</feature>
<keyword evidence="2" id="KW-1133">Transmembrane helix</keyword>
<feature type="compositionally biased region" description="Basic and acidic residues" evidence="1">
    <location>
        <begin position="209"/>
        <end position="220"/>
    </location>
</feature>
<keyword evidence="2" id="KW-0472">Membrane</keyword>
<dbReference type="Gene3D" id="2.60.40.10">
    <property type="entry name" value="Immunoglobulins"/>
    <property type="match status" value="1"/>
</dbReference>